<dbReference type="EMBL" id="AP011831">
    <property type="protein sequence ID" value="BAJ47258.1"/>
    <property type="molecule type" value="Genomic_DNA"/>
</dbReference>
<keyword evidence="1" id="KW-1133">Transmembrane helix</keyword>
<feature type="transmembrane region" description="Helical" evidence="1">
    <location>
        <begin position="12"/>
        <end position="41"/>
    </location>
</feature>
<name>E6N4G8_CALS0</name>
<dbReference type="KEGG" id="csu:CSUB_C0215"/>
<keyword evidence="1" id="KW-0812">Transmembrane</keyword>
<dbReference type="AlphaFoldDB" id="E6N4G8"/>
<feature type="transmembrane region" description="Helical" evidence="1">
    <location>
        <begin position="47"/>
        <end position="75"/>
    </location>
</feature>
<keyword evidence="1" id="KW-0472">Membrane</keyword>
<evidence type="ECO:0000313" key="3">
    <source>
        <dbReference type="EMBL" id="BAJ47258.1"/>
    </source>
</evidence>
<sequence>MPETDRVNSSKLFMRICLMNAVAACFFTAPVLVPGLAFPILLTQWGAVYMVLGYFSFLVYGVLGALGWAAAYRLLDESAQGYDKALTYLQLSTHLVSSYGVASSLFIGGYLGARLVYEGRPVQAVGAIMEVVEIPAGLFIMLAIASTLMGIINITRLKK</sequence>
<evidence type="ECO:0000256" key="1">
    <source>
        <dbReference type="SAM" id="Phobius"/>
    </source>
</evidence>
<dbReference type="BioCyc" id="CCAL311458:G131R-218-MONOMER"/>
<organism evidence="2 5">
    <name type="scientific">Caldiarchaeum subterraneum</name>
    <dbReference type="NCBI Taxonomy" id="311458"/>
    <lineage>
        <taxon>Archaea</taxon>
        <taxon>Nitrososphaerota</taxon>
        <taxon>Candidatus Caldarchaeales</taxon>
        <taxon>Candidatus Caldarchaeaceae</taxon>
        <taxon>Candidatus Caldarchaeum</taxon>
    </lineage>
</organism>
<evidence type="ECO:0000313" key="4">
    <source>
        <dbReference type="EMBL" id="BAJ50076.1"/>
    </source>
</evidence>
<dbReference type="EMBL" id="BA000048">
    <property type="protein sequence ID" value="BAJ50076.1"/>
    <property type="molecule type" value="Genomic_DNA"/>
</dbReference>
<protein>
    <submittedName>
        <fullName evidence="2">Uncharacterized protein</fullName>
    </submittedName>
</protein>
<dbReference type="Proteomes" id="UP000008120">
    <property type="component" value="Chromosome"/>
</dbReference>
<gene>
    <name evidence="4" type="ORF">CSUB_C0215</name>
    <name evidence="2" type="ORF">HGMM_F15C07C04</name>
    <name evidence="3" type="ORF">HGMM_F15E11C32</name>
</gene>
<proteinExistence type="predicted"/>
<accession>E6N4G8</accession>
<feature type="transmembrane region" description="Helical" evidence="1">
    <location>
        <begin position="96"/>
        <end position="116"/>
    </location>
</feature>
<evidence type="ECO:0000313" key="2">
    <source>
        <dbReference type="EMBL" id="BAJ47187.1"/>
    </source>
</evidence>
<dbReference type="EMBL" id="AP011830">
    <property type="protein sequence ID" value="BAJ47187.1"/>
    <property type="molecule type" value="Genomic_DNA"/>
</dbReference>
<reference evidence="2 5" key="1">
    <citation type="journal article" date="2005" name="Environ. Microbiol.">
        <title>Genetic and functional properties of uncultivated thermophilic crenarchaeotes from a subsurface gold mine as revealed by analysis of genome fragments.</title>
        <authorList>
            <person name="Nunoura T."/>
            <person name="Hirayama H."/>
            <person name="Takami H."/>
            <person name="Oida H."/>
            <person name="Nishi S."/>
            <person name="Shimamura S."/>
            <person name="Suzuki Y."/>
            <person name="Inagaki F."/>
            <person name="Takai K."/>
            <person name="Nealson K.H."/>
            <person name="Horikoshi K."/>
        </authorList>
    </citation>
    <scope>NUCLEOTIDE SEQUENCE [LARGE SCALE GENOMIC DNA]</scope>
</reference>
<feature type="transmembrane region" description="Helical" evidence="1">
    <location>
        <begin position="136"/>
        <end position="155"/>
    </location>
</feature>
<evidence type="ECO:0000313" key="5">
    <source>
        <dbReference type="Proteomes" id="UP000008120"/>
    </source>
</evidence>
<reference evidence="2 5" key="2">
    <citation type="journal article" date="2011" name="Nucleic Acids Res.">
        <title>Insights into the evolution of Archaea and eukaryotic protein modifier systems revealed by the genome of a novel archaeal group.</title>
        <authorList>
            <person name="Nunoura T."/>
            <person name="Takaki Y."/>
            <person name="Kakuta J."/>
            <person name="Nishi S."/>
            <person name="Sugahara J."/>
            <person name="Kazama H."/>
            <person name="Chee G."/>
            <person name="Hattori M."/>
            <person name="Kanai A."/>
            <person name="Atomi H."/>
            <person name="Takai K."/>
            <person name="Takami H."/>
        </authorList>
    </citation>
    <scope>NUCLEOTIDE SEQUENCE [LARGE SCALE GENOMIC DNA]</scope>
</reference>